<evidence type="ECO:0000256" key="1">
    <source>
        <dbReference type="SAM" id="Phobius"/>
    </source>
</evidence>
<dbReference type="Proteomes" id="UP000199207">
    <property type="component" value="Unassembled WGS sequence"/>
</dbReference>
<accession>A0A1I1U660</accession>
<dbReference type="OrthoDB" id="3701077at2"/>
<dbReference type="STRING" id="910347.SAMN05421773_1238"/>
<proteinExistence type="predicted"/>
<protein>
    <recommendedName>
        <fullName evidence="4">DUF202 domain-containing protein</fullName>
    </recommendedName>
</protein>
<dbReference type="RefSeq" id="WP_093841396.1">
    <property type="nucleotide sequence ID" value="NZ_FOLM01000023.1"/>
</dbReference>
<gene>
    <name evidence="2" type="ORF">SAMN05421773_1238</name>
</gene>
<organism evidence="2 3">
    <name type="scientific">Streptomyces aidingensis</name>
    <dbReference type="NCBI Taxonomy" id="910347"/>
    <lineage>
        <taxon>Bacteria</taxon>
        <taxon>Bacillati</taxon>
        <taxon>Actinomycetota</taxon>
        <taxon>Actinomycetes</taxon>
        <taxon>Kitasatosporales</taxon>
        <taxon>Streptomycetaceae</taxon>
        <taxon>Streptomyces</taxon>
    </lineage>
</organism>
<dbReference type="AlphaFoldDB" id="A0A1I1U660"/>
<keyword evidence="1" id="KW-0472">Membrane</keyword>
<sequence>MTPPDGVAGRETQRERTRLAWRRTSLAFLVAVLLAWRGAVVLGGGVRYTGAVLVCLAWAGFLALAHRRIAALAAAGAPGPARPPGPAEVLGATGTVLAVCAVWLVWLVLLR</sequence>
<evidence type="ECO:0000313" key="2">
    <source>
        <dbReference type="EMBL" id="SFD66322.1"/>
    </source>
</evidence>
<name>A0A1I1U660_9ACTN</name>
<reference evidence="2 3" key="1">
    <citation type="submission" date="2016-10" db="EMBL/GenBank/DDBJ databases">
        <authorList>
            <person name="de Groot N.N."/>
        </authorList>
    </citation>
    <scope>NUCLEOTIDE SEQUENCE [LARGE SCALE GENOMIC DNA]</scope>
    <source>
        <strain evidence="2 3">CGMCC 4.5739</strain>
    </source>
</reference>
<keyword evidence="1" id="KW-1133">Transmembrane helix</keyword>
<keyword evidence="1" id="KW-0812">Transmembrane</keyword>
<feature type="transmembrane region" description="Helical" evidence="1">
    <location>
        <begin position="89"/>
        <end position="110"/>
    </location>
</feature>
<evidence type="ECO:0000313" key="3">
    <source>
        <dbReference type="Proteomes" id="UP000199207"/>
    </source>
</evidence>
<keyword evidence="3" id="KW-1185">Reference proteome</keyword>
<evidence type="ECO:0008006" key="4">
    <source>
        <dbReference type="Google" id="ProtNLM"/>
    </source>
</evidence>
<dbReference type="EMBL" id="FOLM01000023">
    <property type="protein sequence ID" value="SFD66322.1"/>
    <property type="molecule type" value="Genomic_DNA"/>
</dbReference>
<dbReference type="GO" id="GO:0012505">
    <property type="term" value="C:endomembrane system"/>
    <property type="evidence" value="ECO:0007669"/>
    <property type="project" value="UniProtKB-SubCell"/>
</dbReference>